<dbReference type="PANTHER" id="PTHR34366">
    <property type="entry name" value="OS07G0289901 PROTEIN-RELATED"/>
    <property type="match status" value="1"/>
</dbReference>
<reference evidence="3" key="1">
    <citation type="submission" date="2025-08" db="UniProtKB">
        <authorList>
            <consortium name="RefSeq"/>
        </authorList>
    </citation>
    <scope>IDENTIFICATION</scope>
    <source>
        <tissue evidence="3">Young leaves</tissue>
    </source>
</reference>
<dbReference type="Proteomes" id="UP000504609">
    <property type="component" value="Unplaced"/>
</dbReference>
<dbReference type="AlphaFoldDB" id="A0A6J1G7H5"/>
<organism evidence="2 3">
    <name type="scientific">Cucurbita moschata</name>
    <name type="common">Winter crookneck squash</name>
    <name type="synonym">Cucurbita pepo var. moschata</name>
    <dbReference type="NCBI Taxonomy" id="3662"/>
    <lineage>
        <taxon>Eukaryota</taxon>
        <taxon>Viridiplantae</taxon>
        <taxon>Streptophyta</taxon>
        <taxon>Embryophyta</taxon>
        <taxon>Tracheophyta</taxon>
        <taxon>Spermatophyta</taxon>
        <taxon>Magnoliopsida</taxon>
        <taxon>eudicotyledons</taxon>
        <taxon>Gunneridae</taxon>
        <taxon>Pentapetalae</taxon>
        <taxon>rosids</taxon>
        <taxon>fabids</taxon>
        <taxon>Cucurbitales</taxon>
        <taxon>Cucurbitaceae</taxon>
        <taxon>Cucurbiteae</taxon>
        <taxon>Cucurbita</taxon>
    </lineage>
</organism>
<dbReference type="InterPro" id="IPR056633">
    <property type="entry name" value="DUF7731"/>
</dbReference>
<evidence type="ECO:0000313" key="2">
    <source>
        <dbReference type="Proteomes" id="UP000504609"/>
    </source>
</evidence>
<evidence type="ECO:0000313" key="3">
    <source>
        <dbReference type="RefSeq" id="XP_022947822.1"/>
    </source>
</evidence>
<gene>
    <name evidence="3" type="primary">LOC111451583</name>
</gene>
<dbReference type="GeneID" id="111451583"/>
<dbReference type="PANTHER" id="PTHR34366:SF7">
    <property type="entry name" value="TRANSMEMBRANE PROTEIN"/>
    <property type="match status" value="1"/>
</dbReference>
<dbReference type="RefSeq" id="XP_022947822.1">
    <property type="nucleotide sequence ID" value="XM_023092054.1"/>
</dbReference>
<evidence type="ECO:0000259" key="1">
    <source>
        <dbReference type="Pfam" id="PF24865"/>
    </source>
</evidence>
<accession>A0A6J1G7H5</accession>
<feature type="domain" description="DUF7731" evidence="1">
    <location>
        <begin position="68"/>
        <end position="154"/>
    </location>
</feature>
<keyword evidence="2" id="KW-1185">Reference proteome</keyword>
<dbReference type="KEGG" id="cmos:111451583"/>
<sequence length="196" mass="22206">MAVLIPFTGTSGSRHSQIQKLLNTKMDFHFFSNLRFASFACLLVFLAISSSANAENMTEPRRNDNLSPFQAWRSAVECMFNKSIACTEQQQIWLNITIEVAEEDMRGYCRGGCLEHTMDVLDCIDDVKRDFWFANNFDTRTLRSFLNERCSNSTGFSYKDVPTTTSGGGPIQVPNNMVLSVIIPVLASILSYNYYF</sequence>
<protein>
    <submittedName>
        <fullName evidence="3">Uncharacterized protein LOC111451583</fullName>
    </submittedName>
</protein>
<proteinExistence type="predicted"/>
<dbReference type="Pfam" id="PF24865">
    <property type="entry name" value="DUF7731"/>
    <property type="match status" value="1"/>
</dbReference>
<name>A0A6J1G7H5_CUCMO</name>